<evidence type="ECO:0000313" key="3">
    <source>
        <dbReference type="EMBL" id="APV37773.1"/>
    </source>
</evidence>
<sequence>MSAVNFNMRLEAELKEQVTPILEDYGLTMPQAFKLFLNQIVKTKAIPLSFDYAREPVLTPKATAKLLRSLKEIENGEYTEYETVEEAIKAMSEKVHG</sequence>
<dbReference type="NCBIfam" id="TIGR02384">
    <property type="entry name" value="RelB_DinJ"/>
    <property type="match status" value="1"/>
</dbReference>
<reference evidence="3 4" key="1">
    <citation type="submission" date="2016-08" db="EMBL/GenBank/DDBJ databases">
        <title>Complete genome sequence of Acinetobacter baylyi strain GFJ2.</title>
        <authorList>
            <person name="Tabata M."/>
            <person name="Kuboki S."/>
            <person name="Gibu N."/>
            <person name="Kinouchi Y."/>
            <person name="Vangnai A."/>
            <person name="Kasai D."/>
            <person name="Fukuda M."/>
        </authorList>
    </citation>
    <scope>NUCLEOTIDE SEQUENCE [LARGE SCALE GENOMIC DNA]</scope>
    <source>
        <strain evidence="3 4">GFJ2</strain>
        <plasmid evidence="4">Plasmid pgfj3</plasmid>
    </source>
</reference>
<dbReference type="EMBL" id="CP016899">
    <property type="protein sequence ID" value="APV37773.1"/>
    <property type="molecule type" value="Genomic_DNA"/>
</dbReference>
<dbReference type="InterPro" id="IPR013321">
    <property type="entry name" value="Arc_rbn_hlx_hlx"/>
</dbReference>
<keyword evidence="3" id="KW-0614">Plasmid</keyword>
<evidence type="ECO:0000256" key="2">
    <source>
        <dbReference type="ARBA" id="ARBA00022649"/>
    </source>
</evidence>
<dbReference type="RefSeq" id="WP_076033778.1">
    <property type="nucleotide sequence ID" value="NZ_CP016899.1"/>
</dbReference>
<dbReference type="InterPro" id="IPR007337">
    <property type="entry name" value="RelB/DinJ"/>
</dbReference>
<evidence type="ECO:0000313" key="4">
    <source>
        <dbReference type="Proteomes" id="UP000185674"/>
    </source>
</evidence>
<dbReference type="Proteomes" id="UP000185674">
    <property type="component" value="Plasmid pGFJ3"/>
</dbReference>
<name>A0A1P8ENG1_9GAMM</name>
<gene>
    <name evidence="3" type="ORF">BEN76_17125</name>
</gene>
<keyword evidence="2" id="KW-1277">Toxin-antitoxin system</keyword>
<proteinExistence type="inferred from homology"/>
<organism evidence="3 4">
    <name type="scientific">Acinetobacter soli</name>
    <dbReference type="NCBI Taxonomy" id="487316"/>
    <lineage>
        <taxon>Bacteria</taxon>
        <taxon>Pseudomonadati</taxon>
        <taxon>Pseudomonadota</taxon>
        <taxon>Gammaproteobacteria</taxon>
        <taxon>Moraxellales</taxon>
        <taxon>Moraxellaceae</taxon>
        <taxon>Acinetobacter</taxon>
    </lineage>
</organism>
<dbReference type="Gene3D" id="1.10.1220.10">
    <property type="entry name" value="Met repressor-like"/>
    <property type="match status" value="1"/>
</dbReference>
<evidence type="ECO:0008006" key="5">
    <source>
        <dbReference type="Google" id="ProtNLM"/>
    </source>
</evidence>
<dbReference type="PANTHER" id="PTHR38781">
    <property type="entry name" value="ANTITOXIN DINJ-RELATED"/>
    <property type="match status" value="1"/>
</dbReference>
<protein>
    <recommendedName>
        <fullName evidence="5">Type II toxin-antitoxin system RelB/DinJ family antitoxin</fullName>
    </recommendedName>
</protein>
<evidence type="ECO:0000256" key="1">
    <source>
        <dbReference type="ARBA" id="ARBA00010562"/>
    </source>
</evidence>
<accession>A0A1P8ENG1</accession>
<dbReference type="PANTHER" id="PTHR38781:SF1">
    <property type="entry name" value="ANTITOXIN DINJ-RELATED"/>
    <property type="match status" value="1"/>
</dbReference>
<geneLocation type="plasmid" evidence="4">
    <name>pgfj3</name>
</geneLocation>
<dbReference type="Pfam" id="PF04221">
    <property type="entry name" value="RelB"/>
    <property type="match status" value="1"/>
</dbReference>
<comment type="similarity">
    <text evidence="1">Belongs to the RelB/DinJ antitoxin family.</text>
</comment>
<dbReference type="GO" id="GO:0006355">
    <property type="term" value="P:regulation of DNA-templated transcription"/>
    <property type="evidence" value="ECO:0007669"/>
    <property type="project" value="InterPro"/>
</dbReference>
<dbReference type="GO" id="GO:0006351">
    <property type="term" value="P:DNA-templated transcription"/>
    <property type="evidence" value="ECO:0007669"/>
    <property type="project" value="TreeGrafter"/>
</dbReference>
<dbReference type="KEGG" id="asol:BEN76_17125"/>
<dbReference type="AlphaFoldDB" id="A0A1P8ENG1"/>